<dbReference type="AlphaFoldDB" id="A0A9N9AGY1"/>
<keyword evidence="2" id="KW-1185">Reference proteome</keyword>
<name>A0A9N9AGY1_9GLOM</name>
<protein>
    <submittedName>
        <fullName evidence="1">8895_t:CDS:1</fullName>
    </submittedName>
</protein>
<evidence type="ECO:0000313" key="2">
    <source>
        <dbReference type="Proteomes" id="UP000789508"/>
    </source>
</evidence>
<organism evidence="1 2">
    <name type="scientific">Ambispora leptoticha</name>
    <dbReference type="NCBI Taxonomy" id="144679"/>
    <lineage>
        <taxon>Eukaryota</taxon>
        <taxon>Fungi</taxon>
        <taxon>Fungi incertae sedis</taxon>
        <taxon>Mucoromycota</taxon>
        <taxon>Glomeromycotina</taxon>
        <taxon>Glomeromycetes</taxon>
        <taxon>Archaeosporales</taxon>
        <taxon>Ambisporaceae</taxon>
        <taxon>Ambispora</taxon>
    </lineage>
</organism>
<dbReference type="EMBL" id="CAJVPS010001278">
    <property type="protein sequence ID" value="CAG8532148.1"/>
    <property type="molecule type" value="Genomic_DNA"/>
</dbReference>
<dbReference type="Proteomes" id="UP000789508">
    <property type="component" value="Unassembled WGS sequence"/>
</dbReference>
<accession>A0A9N9AGY1</accession>
<sequence>MAYQDINQGQKHPFGNKVQTASQAVLDLYKKLSCAPTDDEQIRLLAALKCFLVLDDEEAFQLNSAQ</sequence>
<comment type="caution">
    <text evidence="1">The sequence shown here is derived from an EMBL/GenBank/DDBJ whole genome shotgun (WGS) entry which is preliminary data.</text>
</comment>
<reference evidence="1" key="1">
    <citation type="submission" date="2021-06" db="EMBL/GenBank/DDBJ databases">
        <authorList>
            <person name="Kallberg Y."/>
            <person name="Tangrot J."/>
            <person name="Rosling A."/>
        </authorList>
    </citation>
    <scope>NUCLEOTIDE SEQUENCE</scope>
    <source>
        <strain evidence="1">FL130A</strain>
    </source>
</reference>
<proteinExistence type="predicted"/>
<evidence type="ECO:0000313" key="1">
    <source>
        <dbReference type="EMBL" id="CAG8532148.1"/>
    </source>
</evidence>
<gene>
    <name evidence="1" type="ORF">ALEPTO_LOCUS4990</name>
</gene>